<protein>
    <submittedName>
        <fullName evidence="2">Uncharacterized protein</fullName>
    </submittedName>
</protein>
<comment type="caution">
    <text evidence="2">The sequence shown here is derived from an EMBL/GenBank/DDBJ whole genome shotgun (WGS) entry which is preliminary data.</text>
</comment>
<evidence type="ECO:0000313" key="3">
    <source>
        <dbReference type="Proteomes" id="UP000623440"/>
    </source>
</evidence>
<keyword evidence="3" id="KW-1185">Reference proteome</keyword>
<proteinExistence type="predicted"/>
<evidence type="ECO:0000313" key="2">
    <source>
        <dbReference type="EMBL" id="MBD2531347.1"/>
    </source>
</evidence>
<dbReference type="Proteomes" id="UP000623440">
    <property type="component" value="Unassembled WGS sequence"/>
</dbReference>
<name>A0ABR8DPF6_9NOSO</name>
<gene>
    <name evidence="2" type="ORF">H6G97_17845</name>
</gene>
<dbReference type="EMBL" id="JACJSI010000033">
    <property type="protein sequence ID" value="MBD2531347.1"/>
    <property type="molecule type" value="Genomic_DNA"/>
</dbReference>
<organism evidence="2 3">
    <name type="scientific">Nostoc flagelliforme FACHB-838</name>
    <dbReference type="NCBI Taxonomy" id="2692904"/>
    <lineage>
        <taxon>Bacteria</taxon>
        <taxon>Bacillati</taxon>
        <taxon>Cyanobacteriota</taxon>
        <taxon>Cyanophyceae</taxon>
        <taxon>Nostocales</taxon>
        <taxon>Nostocaceae</taxon>
        <taxon>Nostoc</taxon>
    </lineage>
</organism>
<feature type="region of interest" description="Disordered" evidence="1">
    <location>
        <begin position="27"/>
        <end position="48"/>
    </location>
</feature>
<accession>A0ABR8DPF6</accession>
<evidence type="ECO:0000256" key="1">
    <source>
        <dbReference type="SAM" id="MobiDB-lite"/>
    </source>
</evidence>
<dbReference type="RefSeq" id="WP_190942044.1">
    <property type="nucleotide sequence ID" value="NZ_JACJSI010000033.1"/>
</dbReference>
<sequence length="48" mass="5158">MSALPTQINWRKEDASTLVGYVIPKQAASQNQESSDLSSGECQNGMSV</sequence>
<reference evidence="2 3" key="1">
    <citation type="journal article" date="2020" name="ISME J.">
        <title>Comparative genomics reveals insights into cyanobacterial evolution and habitat adaptation.</title>
        <authorList>
            <person name="Chen M.Y."/>
            <person name="Teng W.K."/>
            <person name="Zhao L."/>
            <person name="Hu C.X."/>
            <person name="Zhou Y.K."/>
            <person name="Han B.P."/>
            <person name="Song L.R."/>
            <person name="Shu W.S."/>
        </authorList>
    </citation>
    <scope>NUCLEOTIDE SEQUENCE [LARGE SCALE GENOMIC DNA]</scope>
    <source>
        <strain evidence="2 3">FACHB-838</strain>
    </source>
</reference>